<dbReference type="SUPFAM" id="SSF81383">
    <property type="entry name" value="F-box domain"/>
    <property type="match status" value="1"/>
</dbReference>
<organism evidence="2 3">
    <name type="scientific">Setomelanomma holmii</name>
    <dbReference type="NCBI Taxonomy" id="210430"/>
    <lineage>
        <taxon>Eukaryota</taxon>
        <taxon>Fungi</taxon>
        <taxon>Dikarya</taxon>
        <taxon>Ascomycota</taxon>
        <taxon>Pezizomycotina</taxon>
        <taxon>Dothideomycetes</taxon>
        <taxon>Pleosporomycetidae</taxon>
        <taxon>Pleosporales</taxon>
        <taxon>Pleosporineae</taxon>
        <taxon>Phaeosphaeriaceae</taxon>
        <taxon>Setomelanomma</taxon>
    </lineage>
</organism>
<feature type="domain" description="F-box" evidence="1">
    <location>
        <begin position="1"/>
        <end position="46"/>
    </location>
</feature>
<reference evidence="2" key="1">
    <citation type="journal article" date="2020" name="Stud. Mycol.">
        <title>101 Dothideomycetes genomes: a test case for predicting lifestyles and emergence of pathogens.</title>
        <authorList>
            <person name="Haridas S."/>
            <person name="Albert R."/>
            <person name="Binder M."/>
            <person name="Bloem J."/>
            <person name="Labutti K."/>
            <person name="Salamov A."/>
            <person name="Andreopoulos B."/>
            <person name="Baker S."/>
            <person name="Barry K."/>
            <person name="Bills G."/>
            <person name="Bluhm B."/>
            <person name="Cannon C."/>
            <person name="Castanera R."/>
            <person name="Culley D."/>
            <person name="Daum C."/>
            <person name="Ezra D."/>
            <person name="Gonzalez J."/>
            <person name="Henrissat B."/>
            <person name="Kuo A."/>
            <person name="Liang C."/>
            <person name="Lipzen A."/>
            <person name="Lutzoni F."/>
            <person name="Magnuson J."/>
            <person name="Mondo S."/>
            <person name="Nolan M."/>
            <person name="Ohm R."/>
            <person name="Pangilinan J."/>
            <person name="Park H.-J."/>
            <person name="Ramirez L."/>
            <person name="Alfaro M."/>
            <person name="Sun H."/>
            <person name="Tritt A."/>
            <person name="Yoshinaga Y."/>
            <person name="Zwiers L.-H."/>
            <person name="Turgeon B."/>
            <person name="Goodwin S."/>
            <person name="Spatafora J."/>
            <person name="Crous P."/>
            <person name="Grigoriev I."/>
        </authorList>
    </citation>
    <scope>NUCLEOTIDE SEQUENCE</scope>
    <source>
        <strain evidence="2">CBS 110217</strain>
    </source>
</reference>
<dbReference type="PROSITE" id="PS50181">
    <property type="entry name" value="FBOX"/>
    <property type="match status" value="1"/>
</dbReference>
<dbReference type="EMBL" id="ML978269">
    <property type="protein sequence ID" value="KAF2025294.1"/>
    <property type="molecule type" value="Genomic_DNA"/>
</dbReference>
<evidence type="ECO:0000259" key="1">
    <source>
        <dbReference type="PROSITE" id="PS50181"/>
    </source>
</evidence>
<name>A0A9P4H106_9PLEO</name>
<keyword evidence="3" id="KW-1185">Reference proteome</keyword>
<proteinExistence type="predicted"/>
<gene>
    <name evidence="2" type="ORF">EK21DRAFT_104039</name>
</gene>
<dbReference type="InterPro" id="IPR036047">
    <property type="entry name" value="F-box-like_dom_sf"/>
</dbReference>
<dbReference type="Proteomes" id="UP000799777">
    <property type="component" value="Unassembled WGS sequence"/>
</dbReference>
<protein>
    <recommendedName>
        <fullName evidence="1">F-box domain-containing protein</fullName>
    </recommendedName>
</protein>
<dbReference type="InterPro" id="IPR001810">
    <property type="entry name" value="F-box_dom"/>
</dbReference>
<dbReference type="OrthoDB" id="4191831at2759"/>
<dbReference type="AlphaFoldDB" id="A0A9P4H106"/>
<accession>A0A9P4H106</accession>
<evidence type="ECO:0000313" key="3">
    <source>
        <dbReference type="Proteomes" id="UP000799777"/>
    </source>
</evidence>
<dbReference type="Pfam" id="PF12937">
    <property type="entry name" value="F-box-like"/>
    <property type="match status" value="1"/>
</dbReference>
<comment type="caution">
    <text evidence="2">The sequence shown here is derived from an EMBL/GenBank/DDBJ whole genome shotgun (WGS) entry which is preliminary data.</text>
</comment>
<evidence type="ECO:0000313" key="2">
    <source>
        <dbReference type="EMBL" id="KAF2025294.1"/>
    </source>
</evidence>
<sequence length="555" mass="63554">MATFSYLPAELVEYIYSYLDQRDLYAVSQLNRGLHDLVIPFLYRNVDLFFRSDKLPRIDRFCMNVSKDQRLAARVETIRIGPSPDEGVQEGQRWIPKDIHFDDKAMFDLAMQALENESLVSRGDYLRDAIFMREYAAYAALILLILPSLQTLRIADFKCASLDHLHTVLRNINPGSDWNRRHASDSLLQRLSSISTVSFNVDNLSGVAYPNDTSRYNLEPQMNLPGIRHLEISVPDGQERTGAGALWSQTHRLISAPRDTNLTTLIVRHSSSVLQSLQPLLASAPQLQSLTFDFYFDCKDRADAPPRWIDLSAWTEAFPKSLKTLVLGVENCDSSAFPFKQPRIGEKLYGYLDLTNFANLHTLEVPIPFLTGDADFRMTTEIYPLLPPNLRHLSLRSDMSHAQHQFPFDTSVLPQGLSFQETEDELRHGQNARMDVSYMYHAAMVLLDFATDLETISIWQPADLSLVWFDGQVADFMQTCCNKSIKGNLIYPMLLQWKKPEHWNLVKEVTVYDPTLPSLGSYERFRRGERDGIPLGLASQYHLHALRNHQVRKVR</sequence>